<evidence type="ECO:0000313" key="2">
    <source>
        <dbReference type="Proteomes" id="UP000078387"/>
    </source>
</evidence>
<proteinExistence type="predicted"/>
<dbReference type="VEuPathDB" id="AmoebaDB:EHI8A_001810"/>
<dbReference type="EMBL" id="BDEQ01000001">
    <property type="protein sequence ID" value="GAT92139.1"/>
    <property type="molecule type" value="Genomic_DNA"/>
</dbReference>
<dbReference type="VEuPathDB" id="AmoebaDB:EHI5A_013730"/>
<gene>
    <name evidence="1" type="ORF">CL6EHI_c00025</name>
</gene>
<dbReference type="VEuPathDB" id="AmoebaDB:KM1_014910"/>
<dbReference type="Proteomes" id="UP000078387">
    <property type="component" value="Unassembled WGS sequence"/>
</dbReference>
<name>A0A175JEN1_ENTHI</name>
<comment type="caution">
    <text evidence="1">The sequence shown here is derived from an EMBL/GenBank/DDBJ whole genome shotgun (WGS) entry which is preliminary data.</text>
</comment>
<organism evidence="1 2">
    <name type="scientific">Entamoeba histolytica</name>
    <dbReference type="NCBI Taxonomy" id="5759"/>
    <lineage>
        <taxon>Eukaryota</taxon>
        <taxon>Amoebozoa</taxon>
        <taxon>Evosea</taxon>
        <taxon>Archamoebae</taxon>
        <taxon>Mastigamoebida</taxon>
        <taxon>Entamoebidae</taxon>
        <taxon>Entamoeba</taxon>
    </lineage>
</organism>
<protein>
    <submittedName>
        <fullName evidence="1">Single tm domain protein</fullName>
    </submittedName>
</protein>
<dbReference type="VEuPathDB" id="AmoebaDB:EHI7A_004180"/>
<evidence type="ECO:0000313" key="1">
    <source>
        <dbReference type="EMBL" id="GAT92139.1"/>
    </source>
</evidence>
<accession>A0A175JEN1</accession>
<dbReference type="AlphaFoldDB" id="A0A175JEN1"/>
<reference evidence="1 2" key="1">
    <citation type="submission" date="2016-05" db="EMBL/GenBank/DDBJ databases">
        <title>First whole genome sequencing of Entamoeba histolytica HM1:IMSS-clone-6.</title>
        <authorList>
            <person name="Mukherjee Avik.K."/>
            <person name="Izumyama S."/>
            <person name="Nakada-Tsukui K."/>
            <person name="Nozaki T."/>
        </authorList>
    </citation>
    <scope>NUCLEOTIDE SEQUENCE [LARGE SCALE GENOMIC DNA]</scope>
    <source>
        <strain evidence="1 2">HM1:IMSS clone 6</strain>
    </source>
</reference>
<sequence length="91" mass="10183">MNGITIRCIHDEVASPIAIGIETAPPTCDNSLMDCSQASTSTLLADFEVREIFKNKNFTTELDEEKDQDPMYIGRPANPVINDETFFNSHF</sequence>